<sequence>METPSIEKYLLSTCLFTIDEFNEMYKSLSKNELKEIADTQYNEMDICVRIGDPFKNIHYTVGDGNKNRSKSNHDLYLKSKDFKIEIKYLKNWKSESGTKSSSKNWKEYQIDFDWLEQELKENKGKRAFVIGWFNCVDKFSQLMQLGDAPGSRPLVDEKKLVYFPFLKRLSIPTYTQDLIYNYKSSYEEKSIEPIGEKYSNMKCMFLGNEADKFHFAIYY</sequence>
<comment type="caution">
    <text evidence="1">The sequence shown here is derived from an EMBL/GenBank/DDBJ whole genome shotgun (WGS) entry which is preliminary data.</text>
</comment>
<gene>
    <name evidence="1" type="ORF">H8923_01640</name>
</gene>
<evidence type="ECO:0000313" key="1">
    <source>
        <dbReference type="EMBL" id="MBC5995450.1"/>
    </source>
</evidence>
<protein>
    <recommendedName>
        <fullName evidence="3">Restriction endonuclease</fullName>
    </recommendedName>
</protein>
<proteinExistence type="predicted"/>
<evidence type="ECO:0000313" key="2">
    <source>
        <dbReference type="Proteomes" id="UP000609849"/>
    </source>
</evidence>
<accession>A0ABR7JKV2</accession>
<evidence type="ECO:0008006" key="3">
    <source>
        <dbReference type="Google" id="ProtNLM"/>
    </source>
</evidence>
<dbReference type="EMBL" id="JACRWE010000001">
    <property type="protein sequence ID" value="MBC5995450.1"/>
    <property type="molecule type" value="Genomic_DNA"/>
</dbReference>
<dbReference type="Proteomes" id="UP000609849">
    <property type="component" value="Unassembled WGS sequence"/>
</dbReference>
<organism evidence="1 2">
    <name type="scientific">Romboutsia faecis</name>
    <dbReference type="NCBI Taxonomy" id="2764597"/>
    <lineage>
        <taxon>Bacteria</taxon>
        <taxon>Bacillati</taxon>
        <taxon>Bacillota</taxon>
        <taxon>Clostridia</taxon>
        <taxon>Peptostreptococcales</taxon>
        <taxon>Peptostreptococcaceae</taxon>
        <taxon>Romboutsia</taxon>
    </lineage>
</organism>
<reference evidence="1 2" key="1">
    <citation type="submission" date="2020-08" db="EMBL/GenBank/DDBJ databases">
        <authorList>
            <person name="Liu C."/>
            <person name="Sun Q."/>
        </authorList>
    </citation>
    <scope>NUCLEOTIDE SEQUENCE [LARGE SCALE GENOMIC DNA]</scope>
    <source>
        <strain evidence="1 2">NSJ-18</strain>
    </source>
</reference>
<dbReference type="RefSeq" id="WP_153973121.1">
    <property type="nucleotide sequence ID" value="NZ_JACRWE010000001.1"/>
</dbReference>
<keyword evidence="2" id="KW-1185">Reference proteome</keyword>
<name>A0ABR7JKV2_9FIRM</name>